<dbReference type="STRING" id="360412.LARV_00730"/>
<evidence type="ECO:0000256" key="1">
    <source>
        <dbReference type="SAM" id="Phobius"/>
    </source>
</evidence>
<gene>
    <name evidence="2" type="ORF">LARV_00730</name>
</gene>
<reference evidence="2" key="1">
    <citation type="submission" date="2015-07" db="EMBL/GenBank/DDBJ databases">
        <title>Draft Genome Sequences of Anaerolinea thermolimosa IMO-1, Bellilinea caldifistulae GOMI-1, Leptolinea tardivitalis YMTK-2, Levilinea saccharolytica KIBI-1,Longilinea arvoryzae KOME-1, Previously Described as Members of the Anaerolineaceae (Chloroflexi).</title>
        <authorList>
            <person name="Sekiguchi Y."/>
            <person name="Ohashi A."/>
            <person name="Matsuura N."/>
            <person name="Tourlousse M.D."/>
        </authorList>
    </citation>
    <scope>NUCLEOTIDE SEQUENCE [LARGE SCALE GENOMIC DNA]</scope>
    <source>
        <strain evidence="2">KOME-1</strain>
    </source>
</reference>
<sequence>MSTESCEHGHTRTRVVRQDGASGAVYGLGFIGACVYFIGQATTFWLGVLGFLKALVWPAFLVFEALKALYH</sequence>
<dbReference type="EMBL" id="DF967972">
    <property type="protein sequence ID" value="GAP12989.1"/>
    <property type="molecule type" value="Genomic_DNA"/>
</dbReference>
<organism evidence="2">
    <name type="scientific">Longilinea arvoryzae</name>
    <dbReference type="NCBI Taxonomy" id="360412"/>
    <lineage>
        <taxon>Bacteria</taxon>
        <taxon>Bacillati</taxon>
        <taxon>Chloroflexota</taxon>
        <taxon>Anaerolineae</taxon>
        <taxon>Anaerolineales</taxon>
        <taxon>Anaerolineaceae</taxon>
        <taxon>Longilinea</taxon>
    </lineage>
</organism>
<dbReference type="RefSeq" id="WP_075072362.1">
    <property type="nucleotide sequence ID" value="NZ_DF967972.1"/>
</dbReference>
<accession>A0A0S7BCH8</accession>
<dbReference type="AlphaFoldDB" id="A0A0S7BCH8"/>
<dbReference type="Proteomes" id="UP000055060">
    <property type="component" value="Unassembled WGS sequence"/>
</dbReference>
<proteinExistence type="predicted"/>
<evidence type="ECO:0000313" key="3">
    <source>
        <dbReference type="Proteomes" id="UP000055060"/>
    </source>
</evidence>
<keyword evidence="3" id="KW-1185">Reference proteome</keyword>
<feature type="transmembrane region" description="Helical" evidence="1">
    <location>
        <begin position="44"/>
        <end position="66"/>
    </location>
</feature>
<keyword evidence="1" id="KW-1133">Transmembrane helix</keyword>
<keyword evidence="1" id="KW-0812">Transmembrane</keyword>
<feature type="transmembrane region" description="Helical" evidence="1">
    <location>
        <begin position="20"/>
        <end position="38"/>
    </location>
</feature>
<keyword evidence="1" id="KW-0472">Membrane</keyword>
<dbReference type="OrthoDB" id="679779at2"/>
<name>A0A0S7BCH8_9CHLR</name>
<protein>
    <submittedName>
        <fullName evidence="2">Uncharacterized protein</fullName>
    </submittedName>
</protein>
<evidence type="ECO:0000313" key="2">
    <source>
        <dbReference type="EMBL" id="GAP12989.1"/>
    </source>
</evidence>